<name>A0ACC2N1D8_9HYME</name>
<dbReference type="EMBL" id="CM056744">
    <property type="protein sequence ID" value="KAJ8664975.1"/>
    <property type="molecule type" value="Genomic_DNA"/>
</dbReference>
<accession>A0ACC2N1D8</accession>
<dbReference type="Proteomes" id="UP001239111">
    <property type="component" value="Chromosome 4"/>
</dbReference>
<gene>
    <name evidence="1" type="ORF">QAD02_006637</name>
</gene>
<evidence type="ECO:0000313" key="1">
    <source>
        <dbReference type="EMBL" id="KAJ8664975.1"/>
    </source>
</evidence>
<organism evidence="1 2">
    <name type="scientific">Eretmocerus hayati</name>
    <dbReference type="NCBI Taxonomy" id="131215"/>
    <lineage>
        <taxon>Eukaryota</taxon>
        <taxon>Metazoa</taxon>
        <taxon>Ecdysozoa</taxon>
        <taxon>Arthropoda</taxon>
        <taxon>Hexapoda</taxon>
        <taxon>Insecta</taxon>
        <taxon>Pterygota</taxon>
        <taxon>Neoptera</taxon>
        <taxon>Endopterygota</taxon>
        <taxon>Hymenoptera</taxon>
        <taxon>Apocrita</taxon>
        <taxon>Proctotrupomorpha</taxon>
        <taxon>Chalcidoidea</taxon>
        <taxon>Aphelinidae</taxon>
        <taxon>Aphelininae</taxon>
        <taxon>Eretmocerus</taxon>
    </lineage>
</organism>
<proteinExistence type="predicted"/>
<reference evidence="1" key="1">
    <citation type="submission" date="2023-04" db="EMBL/GenBank/DDBJ databases">
        <title>A chromosome-level genome assembly of the parasitoid wasp Eretmocerus hayati.</title>
        <authorList>
            <person name="Zhong Y."/>
            <person name="Liu S."/>
            <person name="Liu Y."/>
        </authorList>
    </citation>
    <scope>NUCLEOTIDE SEQUENCE</scope>
    <source>
        <strain evidence="1">ZJU_SS_LIU_2023</strain>
    </source>
</reference>
<evidence type="ECO:0000313" key="2">
    <source>
        <dbReference type="Proteomes" id="UP001239111"/>
    </source>
</evidence>
<comment type="caution">
    <text evidence="1">The sequence shown here is derived from an EMBL/GenBank/DDBJ whole genome shotgun (WGS) entry which is preliminary data.</text>
</comment>
<sequence length="101" mass="11947">MSTLQYDLALARSTMLEDAKTLNITFKCDWPDFFSERVLMYLTSVDLRKMIELEPKKKIRKRRLGENLLELDSMIFPKGMRIETEMEPVMELGIERVTIED</sequence>
<keyword evidence="2" id="KW-1185">Reference proteome</keyword>
<protein>
    <submittedName>
        <fullName evidence="1">Uncharacterized protein</fullName>
    </submittedName>
</protein>